<dbReference type="Proteomes" id="UP000325440">
    <property type="component" value="Unassembled WGS sequence"/>
</dbReference>
<gene>
    <name evidence="1" type="ORF">CINCED_3A012092</name>
</gene>
<evidence type="ECO:0008006" key="3">
    <source>
        <dbReference type="Google" id="ProtNLM"/>
    </source>
</evidence>
<organism evidence="1 2">
    <name type="scientific">Cinara cedri</name>
    <dbReference type="NCBI Taxonomy" id="506608"/>
    <lineage>
        <taxon>Eukaryota</taxon>
        <taxon>Metazoa</taxon>
        <taxon>Ecdysozoa</taxon>
        <taxon>Arthropoda</taxon>
        <taxon>Hexapoda</taxon>
        <taxon>Insecta</taxon>
        <taxon>Pterygota</taxon>
        <taxon>Neoptera</taxon>
        <taxon>Paraneoptera</taxon>
        <taxon>Hemiptera</taxon>
        <taxon>Sternorrhyncha</taxon>
        <taxon>Aphidomorpha</taxon>
        <taxon>Aphidoidea</taxon>
        <taxon>Aphididae</taxon>
        <taxon>Lachninae</taxon>
        <taxon>Cinara</taxon>
    </lineage>
</organism>
<evidence type="ECO:0000313" key="2">
    <source>
        <dbReference type="Proteomes" id="UP000325440"/>
    </source>
</evidence>
<evidence type="ECO:0000313" key="1">
    <source>
        <dbReference type="EMBL" id="VVC43592.1"/>
    </source>
</evidence>
<name>A0A5E4NIV8_9HEMI</name>
<keyword evidence="2" id="KW-1185">Reference proteome</keyword>
<dbReference type="EMBL" id="CABPRJ010002370">
    <property type="protein sequence ID" value="VVC43592.1"/>
    <property type="molecule type" value="Genomic_DNA"/>
</dbReference>
<reference evidence="1 2" key="1">
    <citation type="submission" date="2019-08" db="EMBL/GenBank/DDBJ databases">
        <authorList>
            <person name="Alioto T."/>
            <person name="Alioto T."/>
            <person name="Gomez Garrido J."/>
        </authorList>
    </citation>
    <scope>NUCLEOTIDE SEQUENCE [LARGE SCALE GENOMIC DNA]</scope>
</reference>
<dbReference type="AlphaFoldDB" id="A0A5E4NIV8"/>
<protein>
    <recommendedName>
        <fullName evidence="3">Reverse transcriptase domain</fullName>
    </recommendedName>
</protein>
<dbReference type="OrthoDB" id="418748at2759"/>
<sequence length="128" mass="15045">MDEVMKKIRGKERWAWCMMFTSDIILIGENLEEVNNRLGEWKMVLEGKRLRISKTKFIEHEFGRTGQKVDKIKQLMTINGDEIGEVESFNVVGKSEEKRCCDKRIQMRLKGKVYRSVIETGAQWTEKS</sequence>
<accession>A0A5E4NIV8</accession>
<proteinExistence type="predicted"/>